<comment type="caution">
    <text evidence="2">The sequence shown here is derived from an EMBL/GenBank/DDBJ whole genome shotgun (WGS) entry which is preliminary data.</text>
</comment>
<proteinExistence type="predicted"/>
<dbReference type="AlphaFoldDB" id="A0A921NQ87"/>
<accession>A0A921NQ87</accession>
<gene>
    <name evidence="2" type="ORF">PMES_00933</name>
</gene>
<dbReference type="RefSeq" id="WP_159964351.1">
    <property type="nucleotide sequence ID" value="NZ_APKE01000012.1"/>
</dbReference>
<dbReference type="InterPro" id="IPR006528">
    <property type="entry name" value="Phage_head_morphogenesis_dom"/>
</dbReference>
<dbReference type="Proteomes" id="UP000698242">
    <property type="component" value="Unassembled WGS sequence"/>
</dbReference>
<dbReference type="Pfam" id="PF04233">
    <property type="entry name" value="Phage_Mu_F"/>
    <property type="match status" value="1"/>
</dbReference>
<sequence length="406" mass="45741">MADDRPGYSFTAETPPEIVRFFANKGIQPGFSWEDVEPEEHAVAFTVAKMAKTDMLEAARGRVMEAIETGQTFEQFQKSWRADPALSSWWGRAVQSDPVTGESAEVQLGSPRRLRTIYRTNLRQAQAAGQWERIERTKRALPFLEYRLGPSEVHRPAHAARAGTILPVDDPFWGEWMPPNGFGCKCWVRQVTRAEAERRGVSESPRLARTEYVNARTGEARMVPTGIDPGFDRNPGLMRQRAVEDLLEGRIADLPEPAARAALRDLATSWRVERVLGGAPGRVPVALLPPEVHEHVGSRFVNLTRASAEHLVDEKPDENRRLLIKGLAGLPEAEAGFVTYSTENLPAFKFRIPGVSGKRQKPDLMLIMWLDDDGHPYVRTTFPMAPKYWARQMSDVPDEDVILRRR</sequence>
<reference evidence="2" key="1">
    <citation type="submission" date="2013-03" db="EMBL/GenBank/DDBJ databases">
        <title>Genome Sequence of the Profundibacterium mesophilum strain KAUST100406-0324T from Red Sea, a novel genus in the family Rhodobacteraceae.</title>
        <authorList>
            <person name="Essack M."/>
            <person name="Alam I."/>
            <person name="Lafi F."/>
            <person name="Alawi W."/>
            <person name="Kamanu F."/>
            <person name="Al-Suwailem A."/>
            <person name="Lee O.O."/>
            <person name="Xu Y."/>
            <person name="Bajic V."/>
            <person name="Qian P.-Y."/>
            <person name="Archer J."/>
        </authorList>
    </citation>
    <scope>NUCLEOTIDE SEQUENCE</scope>
    <source>
        <strain evidence="2">KAUST100406-0324</strain>
    </source>
</reference>
<dbReference type="EMBL" id="APKE01000012">
    <property type="protein sequence ID" value="KAF0676746.1"/>
    <property type="molecule type" value="Genomic_DNA"/>
</dbReference>
<protein>
    <submittedName>
        <fullName evidence="2">Prophage MuSo2 F protein</fullName>
    </submittedName>
</protein>
<evidence type="ECO:0000313" key="2">
    <source>
        <dbReference type="EMBL" id="KAF0676746.1"/>
    </source>
</evidence>
<evidence type="ECO:0000313" key="3">
    <source>
        <dbReference type="Proteomes" id="UP000698242"/>
    </source>
</evidence>
<feature type="domain" description="Phage head morphogenesis" evidence="1">
    <location>
        <begin position="62"/>
        <end position="188"/>
    </location>
</feature>
<evidence type="ECO:0000259" key="1">
    <source>
        <dbReference type="Pfam" id="PF04233"/>
    </source>
</evidence>
<keyword evidence="3" id="KW-1185">Reference proteome</keyword>
<organism evidence="2 3">
    <name type="scientific">Profundibacterium mesophilum KAUST100406-0324</name>
    <dbReference type="NCBI Taxonomy" id="1037889"/>
    <lineage>
        <taxon>Bacteria</taxon>
        <taxon>Pseudomonadati</taxon>
        <taxon>Pseudomonadota</taxon>
        <taxon>Alphaproteobacteria</taxon>
        <taxon>Rhodobacterales</taxon>
        <taxon>Roseobacteraceae</taxon>
        <taxon>Profundibacterium</taxon>
    </lineage>
</organism>
<name>A0A921NQ87_9RHOB</name>
<dbReference type="OrthoDB" id="9813502at2"/>